<sequence>MSNKLLVLYFLVAITAQVLVLEEAMAQQTSLKLKDERKAEGSLIDGSRESSSVGEVESMAEAEAPVDNIRRLGKHHSTTDKSVAGGGVILGGLVTATFAAVFCYIRVTRKRDTDPASH</sequence>
<feature type="chain" id="PRO_5046041074" description="Transmembrane protein" evidence="3">
    <location>
        <begin position="27"/>
        <end position="118"/>
    </location>
</feature>
<evidence type="ECO:0000256" key="1">
    <source>
        <dbReference type="SAM" id="MobiDB-lite"/>
    </source>
</evidence>
<dbReference type="PANTHER" id="PTHR34558">
    <property type="entry name" value="EXPRESSED PROTEIN"/>
    <property type="match status" value="1"/>
</dbReference>
<evidence type="ECO:0000256" key="3">
    <source>
        <dbReference type="SAM" id="SignalP"/>
    </source>
</evidence>
<dbReference type="Proteomes" id="UP001341840">
    <property type="component" value="Unassembled WGS sequence"/>
</dbReference>
<keyword evidence="3" id="KW-0732">Signal</keyword>
<gene>
    <name evidence="4" type="ORF">PIB30_038439</name>
</gene>
<accession>A0ABU6WC52</accession>
<evidence type="ECO:0000313" key="5">
    <source>
        <dbReference type="Proteomes" id="UP001341840"/>
    </source>
</evidence>
<evidence type="ECO:0008006" key="6">
    <source>
        <dbReference type="Google" id="ProtNLM"/>
    </source>
</evidence>
<keyword evidence="2" id="KW-0472">Membrane</keyword>
<reference evidence="4 5" key="1">
    <citation type="journal article" date="2023" name="Plants (Basel)">
        <title>Bridging the Gap: Combining Genomics and Transcriptomics Approaches to Understand Stylosanthes scabra, an Orphan Legume from the Brazilian Caatinga.</title>
        <authorList>
            <person name="Ferreira-Neto J.R.C."/>
            <person name="da Silva M.D."/>
            <person name="Binneck E."/>
            <person name="de Melo N.F."/>
            <person name="da Silva R.H."/>
            <person name="de Melo A.L.T.M."/>
            <person name="Pandolfi V."/>
            <person name="Bustamante F.O."/>
            <person name="Brasileiro-Vidal A.C."/>
            <person name="Benko-Iseppon A.M."/>
        </authorList>
    </citation>
    <scope>NUCLEOTIDE SEQUENCE [LARGE SCALE GENOMIC DNA]</scope>
    <source>
        <tissue evidence="4">Leaves</tissue>
    </source>
</reference>
<feature type="transmembrane region" description="Helical" evidence="2">
    <location>
        <begin position="83"/>
        <end position="105"/>
    </location>
</feature>
<protein>
    <recommendedName>
        <fullName evidence="6">Transmembrane protein</fullName>
    </recommendedName>
</protein>
<dbReference type="PANTHER" id="PTHR34558:SF4">
    <property type="entry name" value="TRANSMEMBRANE PROTEIN"/>
    <property type="match status" value="1"/>
</dbReference>
<comment type="caution">
    <text evidence="4">The sequence shown here is derived from an EMBL/GenBank/DDBJ whole genome shotgun (WGS) entry which is preliminary data.</text>
</comment>
<feature type="compositionally biased region" description="Low complexity" evidence="1">
    <location>
        <begin position="49"/>
        <end position="62"/>
    </location>
</feature>
<proteinExistence type="predicted"/>
<name>A0ABU6WC52_9FABA</name>
<feature type="signal peptide" evidence="3">
    <location>
        <begin position="1"/>
        <end position="26"/>
    </location>
</feature>
<evidence type="ECO:0000313" key="4">
    <source>
        <dbReference type="EMBL" id="MED6183510.1"/>
    </source>
</evidence>
<dbReference type="EMBL" id="JASCZI010181441">
    <property type="protein sequence ID" value="MED6183510.1"/>
    <property type="molecule type" value="Genomic_DNA"/>
</dbReference>
<keyword evidence="2" id="KW-0812">Transmembrane</keyword>
<organism evidence="4 5">
    <name type="scientific">Stylosanthes scabra</name>
    <dbReference type="NCBI Taxonomy" id="79078"/>
    <lineage>
        <taxon>Eukaryota</taxon>
        <taxon>Viridiplantae</taxon>
        <taxon>Streptophyta</taxon>
        <taxon>Embryophyta</taxon>
        <taxon>Tracheophyta</taxon>
        <taxon>Spermatophyta</taxon>
        <taxon>Magnoliopsida</taxon>
        <taxon>eudicotyledons</taxon>
        <taxon>Gunneridae</taxon>
        <taxon>Pentapetalae</taxon>
        <taxon>rosids</taxon>
        <taxon>fabids</taxon>
        <taxon>Fabales</taxon>
        <taxon>Fabaceae</taxon>
        <taxon>Papilionoideae</taxon>
        <taxon>50 kb inversion clade</taxon>
        <taxon>dalbergioids sensu lato</taxon>
        <taxon>Dalbergieae</taxon>
        <taxon>Pterocarpus clade</taxon>
        <taxon>Stylosanthes</taxon>
    </lineage>
</organism>
<keyword evidence="5" id="KW-1185">Reference proteome</keyword>
<feature type="region of interest" description="Disordered" evidence="1">
    <location>
        <begin position="30"/>
        <end position="62"/>
    </location>
</feature>
<evidence type="ECO:0000256" key="2">
    <source>
        <dbReference type="SAM" id="Phobius"/>
    </source>
</evidence>
<keyword evidence="2" id="KW-1133">Transmembrane helix</keyword>